<dbReference type="AlphaFoldDB" id="W4LI80"/>
<dbReference type="GO" id="GO:0072344">
    <property type="term" value="P:rescue of stalled ribosome"/>
    <property type="evidence" value="ECO:0007669"/>
    <property type="project" value="TreeGrafter"/>
</dbReference>
<evidence type="ECO:0000313" key="3">
    <source>
        <dbReference type="Proteomes" id="UP000019141"/>
    </source>
</evidence>
<organism evidence="2 3">
    <name type="scientific">Entotheonella factor</name>
    <dbReference type="NCBI Taxonomy" id="1429438"/>
    <lineage>
        <taxon>Bacteria</taxon>
        <taxon>Pseudomonadati</taxon>
        <taxon>Nitrospinota/Tectimicrobiota group</taxon>
        <taxon>Candidatus Tectimicrobiota</taxon>
        <taxon>Candidatus Entotheonellia</taxon>
        <taxon>Candidatus Entotheonellales</taxon>
        <taxon>Candidatus Entotheonellaceae</taxon>
        <taxon>Candidatus Entotheonella</taxon>
    </lineage>
</organism>
<dbReference type="PANTHER" id="PTHR15239">
    <property type="entry name" value="NUCLEAR EXPORT MEDIATOR FACTOR NEMF"/>
    <property type="match status" value="1"/>
</dbReference>
<dbReference type="GO" id="GO:0043023">
    <property type="term" value="F:ribosomal large subunit binding"/>
    <property type="evidence" value="ECO:0007669"/>
    <property type="project" value="TreeGrafter"/>
</dbReference>
<dbReference type="Pfam" id="PF05670">
    <property type="entry name" value="NFACT-R_1"/>
    <property type="match status" value="1"/>
</dbReference>
<protein>
    <recommendedName>
        <fullName evidence="1">NFACT RNA-binding domain-containing protein</fullName>
    </recommendedName>
</protein>
<dbReference type="InterPro" id="IPR051608">
    <property type="entry name" value="RQC_Subunit_NEMF"/>
</dbReference>
<dbReference type="EMBL" id="AZHW01000631">
    <property type="protein sequence ID" value="ETW97692.1"/>
    <property type="molecule type" value="Genomic_DNA"/>
</dbReference>
<proteinExistence type="predicted"/>
<dbReference type="PANTHER" id="PTHR15239:SF6">
    <property type="entry name" value="RIBOSOME QUALITY CONTROL COMPLEX SUBUNIT NEMF"/>
    <property type="match status" value="1"/>
</dbReference>
<keyword evidence="3" id="KW-1185">Reference proteome</keyword>
<dbReference type="Proteomes" id="UP000019141">
    <property type="component" value="Unassembled WGS sequence"/>
</dbReference>
<comment type="caution">
    <text evidence="2">The sequence shown here is derived from an EMBL/GenBank/DDBJ whole genome shotgun (WGS) entry which is preliminary data.</text>
</comment>
<gene>
    <name evidence="2" type="ORF">ETSY1_21615</name>
</gene>
<name>W4LI80_ENTF1</name>
<evidence type="ECO:0000259" key="1">
    <source>
        <dbReference type="Pfam" id="PF05670"/>
    </source>
</evidence>
<sequence length="142" mass="15286">MAADRPSKGTSDPDTGVWQGQTIARRFVAPDGMVVLVGRTAVDNDILTFKLASQKDFWLHVAGESGSHVVVRNPEGLSRLPRETLRFAAALAARHSKARQGGQVAVHVARVSDVKKPRGVPAGKVTLARFESVRVRPSAEKP</sequence>
<dbReference type="InterPro" id="IPR008532">
    <property type="entry name" value="NFACT_RNA-bd"/>
</dbReference>
<feature type="domain" description="NFACT RNA-binding" evidence="1">
    <location>
        <begin position="26"/>
        <end position="126"/>
    </location>
</feature>
<dbReference type="HOGENOM" id="CLU_076487_2_0_7"/>
<dbReference type="GO" id="GO:1990112">
    <property type="term" value="C:RQC complex"/>
    <property type="evidence" value="ECO:0007669"/>
    <property type="project" value="TreeGrafter"/>
</dbReference>
<accession>W4LI80</accession>
<dbReference type="GO" id="GO:0000049">
    <property type="term" value="F:tRNA binding"/>
    <property type="evidence" value="ECO:0007669"/>
    <property type="project" value="TreeGrafter"/>
</dbReference>
<reference evidence="2 3" key="1">
    <citation type="journal article" date="2014" name="Nature">
        <title>An environmental bacterial taxon with a large and distinct metabolic repertoire.</title>
        <authorList>
            <person name="Wilson M.C."/>
            <person name="Mori T."/>
            <person name="Ruckert C."/>
            <person name="Uria A.R."/>
            <person name="Helf M.J."/>
            <person name="Takada K."/>
            <person name="Gernert C."/>
            <person name="Steffens U.A."/>
            <person name="Heycke N."/>
            <person name="Schmitt S."/>
            <person name="Rinke C."/>
            <person name="Helfrich E.J."/>
            <person name="Brachmann A.O."/>
            <person name="Gurgui C."/>
            <person name="Wakimoto T."/>
            <person name="Kracht M."/>
            <person name="Crusemann M."/>
            <person name="Hentschel U."/>
            <person name="Abe I."/>
            <person name="Matsunaga S."/>
            <person name="Kalinowski J."/>
            <person name="Takeyama H."/>
            <person name="Piel J."/>
        </authorList>
    </citation>
    <scope>NUCLEOTIDE SEQUENCE [LARGE SCALE GENOMIC DNA]</scope>
    <source>
        <strain evidence="3">TSY1</strain>
    </source>
</reference>
<evidence type="ECO:0000313" key="2">
    <source>
        <dbReference type="EMBL" id="ETW97692.1"/>
    </source>
</evidence>